<evidence type="ECO:0000256" key="3">
    <source>
        <dbReference type="ARBA" id="ARBA00022525"/>
    </source>
</evidence>
<evidence type="ECO:0000313" key="10">
    <source>
        <dbReference type="EMBL" id="ABD60082.1"/>
    </source>
</evidence>
<evidence type="ECO:0000256" key="4">
    <source>
        <dbReference type="ARBA" id="ARBA00022722"/>
    </source>
</evidence>
<feature type="domain" description="Ribonuclease A-domain" evidence="9">
    <location>
        <begin position="23"/>
        <end position="138"/>
    </location>
</feature>
<dbReference type="GO" id="GO:0004519">
    <property type="term" value="F:endonuclease activity"/>
    <property type="evidence" value="ECO:0007669"/>
    <property type="project" value="UniProtKB-KW"/>
</dbReference>
<evidence type="ECO:0000259" key="9">
    <source>
        <dbReference type="SMART" id="SM00092"/>
    </source>
</evidence>
<dbReference type="EMBL" id="DQ395276">
    <property type="protein sequence ID" value="ABD60082.1"/>
    <property type="molecule type" value="mRNA"/>
</dbReference>
<dbReference type="GO" id="GO:0005737">
    <property type="term" value="C:cytoplasm"/>
    <property type="evidence" value="ECO:0000314"/>
    <property type="project" value="AgBase"/>
</dbReference>
<keyword evidence="4 8" id="KW-0540">Nuclease</keyword>
<dbReference type="CDD" id="cd06265">
    <property type="entry name" value="RNase_A_canonical"/>
    <property type="match status" value="1"/>
</dbReference>
<dbReference type="GO" id="GO:0005576">
    <property type="term" value="C:extracellular region"/>
    <property type="evidence" value="ECO:0007669"/>
    <property type="project" value="UniProtKB-SubCell"/>
</dbReference>
<dbReference type="OMA" id="HNYCNRM"/>
<evidence type="ECO:0000256" key="7">
    <source>
        <dbReference type="ARBA" id="ARBA00023157"/>
    </source>
</evidence>
<dbReference type="PRINTS" id="PR00794">
    <property type="entry name" value="RIBONUCLEASE"/>
</dbReference>
<dbReference type="PANTHER" id="PTHR11437">
    <property type="entry name" value="RIBONUCLEASE"/>
    <property type="match status" value="1"/>
</dbReference>
<name>Q27J90_CHICK</name>
<dbReference type="GO" id="GO:0004540">
    <property type="term" value="F:RNA nuclease activity"/>
    <property type="evidence" value="ECO:0000315"/>
    <property type="project" value="AgBase"/>
</dbReference>
<dbReference type="GO" id="GO:0001525">
    <property type="term" value="P:angiogenesis"/>
    <property type="evidence" value="ECO:0000314"/>
    <property type="project" value="AgBase"/>
</dbReference>
<dbReference type="SMART" id="SM00092">
    <property type="entry name" value="RNAse_Pc"/>
    <property type="match status" value="1"/>
</dbReference>
<dbReference type="CTD" id="423668"/>
<keyword evidence="3" id="KW-0964">Secreted</keyword>
<dbReference type="RefSeq" id="NP_001007943.1">
    <property type="nucleotide sequence ID" value="NM_001007942.2"/>
</dbReference>
<dbReference type="PANTHER" id="PTHR11437:SF10">
    <property type="entry name" value="ANGIOGENIN-RELATED"/>
    <property type="match status" value="1"/>
</dbReference>
<dbReference type="Gene3D" id="3.10.130.10">
    <property type="entry name" value="Ribonuclease A-like domain"/>
    <property type="match status" value="1"/>
</dbReference>
<dbReference type="InterPro" id="IPR036816">
    <property type="entry name" value="RNaseA-like_dom_sf"/>
</dbReference>
<feature type="signal peptide" evidence="8">
    <location>
        <begin position="1"/>
        <end position="23"/>
    </location>
</feature>
<dbReference type="InterPro" id="IPR023411">
    <property type="entry name" value="RNaseA_AS"/>
</dbReference>
<reference evidence="10" key="1">
    <citation type="journal article" date="2006" name="J. Biol. Chem.">
        <title>Evolution and function of leukocyte RNase A ribonucleases of the avian species, Gallus gallus.</title>
        <authorList>
            <person name="Nitto T."/>
            <person name="Dyer K.D."/>
            <person name="Czapiga M."/>
            <person name="Rosenberg H.F."/>
        </authorList>
    </citation>
    <scope>NUCLEOTIDE SEQUENCE</scope>
    <source>
        <tissue evidence="10">Bone marrow</tissue>
    </source>
</reference>
<dbReference type="GeneID" id="423668"/>
<evidence type="ECO:0000256" key="6">
    <source>
        <dbReference type="ARBA" id="ARBA00022801"/>
    </source>
</evidence>
<evidence type="ECO:0000256" key="8">
    <source>
        <dbReference type="RuleBase" id="RU000651"/>
    </source>
</evidence>
<sequence>MAMSSLWWTAILLLALTVSMCYGVPTYQDFLYKHMDFPKTSFPSNAAYCNVMMVRRGMTAHGRCKSFNTFVHTDPRNLNTLCINQPDQALRTTRRHFRITDCKLIRSHPTCRYSGNQFNRRVRVGCRGGLPVHLDGTSP</sequence>
<feature type="chain" id="PRO_5007750862" evidence="8">
    <location>
        <begin position="24"/>
        <end position="139"/>
    </location>
</feature>
<organism evidence="10">
    <name type="scientific">Gallus gallus</name>
    <name type="common">Chicken</name>
    <dbReference type="NCBI Taxonomy" id="9031"/>
    <lineage>
        <taxon>Eukaryota</taxon>
        <taxon>Metazoa</taxon>
        <taxon>Chordata</taxon>
        <taxon>Craniata</taxon>
        <taxon>Vertebrata</taxon>
        <taxon>Euteleostomi</taxon>
        <taxon>Archelosauria</taxon>
        <taxon>Archosauria</taxon>
        <taxon>Dinosauria</taxon>
        <taxon>Saurischia</taxon>
        <taxon>Theropoda</taxon>
        <taxon>Coelurosauria</taxon>
        <taxon>Aves</taxon>
        <taxon>Neognathae</taxon>
        <taxon>Galloanserae</taxon>
        <taxon>Galliformes</taxon>
        <taxon>Phasianidae</taxon>
        <taxon>Phasianinae</taxon>
        <taxon>Gallus</taxon>
    </lineage>
</organism>
<dbReference type="SMR" id="Q27J90"/>
<accession>Q27J90</accession>
<dbReference type="GO" id="GO:0050829">
    <property type="term" value="P:defense response to Gram-negative bacterium"/>
    <property type="evidence" value="ECO:0000314"/>
    <property type="project" value="AgBase"/>
</dbReference>
<evidence type="ECO:0000256" key="1">
    <source>
        <dbReference type="ARBA" id="ARBA00004613"/>
    </source>
</evidence>
<keyword evidence="8" id="KW-0732">Signal</keyword>
<evidence type="ECO:0000256" key="2">
    <source>
        <dbReference type="ARBA" id="ARBA00005600"/>
    </source>
</evidence>
<dbReference type="InterPro" id="IPR001427">
    <property type="entry name" value="RNaseA"/>
</dbReference>
<dbReference type="OrthoDB" id="9115204at2759"/>
<dbReference type="GO" id="GO:0016787">
    <property type="term" value="F:hydrolase activity"/>
    <property type="evidence" value="ECO:0007669"/>
    <property type="project" value="UniProtKB-KW"/>
</dbReference>
<dbReference type="HOGENOM" id="CLU_117006_3_1_1"/>
<evidence type="ECO:0000256" key="5">
    <source>
        <dbReference type="ARBA" id="ARBA00022759"/>
    </source>
</evidence>
<keyword evidence="6 8" id="KW-0378">Hydrolase</keyword>
<keyword evidence="5 8" id="KW-0255">Endonuclease</keyword>
<dbReference type="InterPro" id="IPR023412">
    <property type="entry name" value="RNaseA_domain"/>
</dbReference>
<protein>
    <submittedName>
        <fullName evidence="10">Leukocyte ribonuclease A-2</fullName>
    </submittedName>
</protein>
<comment type="subcellular location">
    <subcellularLocation>
        <location evidence="1">Secreted</location>
    </subcellularLocation>
</comment>
<comment type="similarity">
    <text evidence="2 8">Belongs to the pancreatic ribonuclease family.</text>
</comment>
<dbReference type="RefSeq" id="XP_046798801.1">
    <property type="nucleotide sequence ID" value="XM_046942845.1"/>
</dbReference>
<dbReference type="GO" id="GO:0050830">
    <property type="term" value="P:defense response to Gram-positive bacterium"/>
    <property type="evidence" value="ECO:0000314"/>
    <property type="project" value="AgBase"/>
</dbReference>
<dbReference type="KEGG" id="gga:423668"/>
<dbReference type="Pfam" id="PF00074">
    <property type="entry name" value="RnaseA"/>
    <property type="match status" value="1"/>
</dbReference>
<proteinExistence type="evidence at transcript level"/>
<dbReference type="GO" id="GO:0003676">
    <property type="term" value="F:nucleic acid binding"/>
    <property type="evidence" value="ECO:0007669"/>
    <property type="project" value="InterPro"/>
</dbReference>
<dbReference type="SUPFAM" id="SSF54076">
    <property type="entry name" value="RNase A-like"/>
    <property type="match status" value="1"/>
</dbReference>
<dbReference type="BRENDA" id="4.6.1.18">
    <property type="organism ID" value="1306"/>
</dbReference>
<dbReference type="AlphaFoldDB" id="Q27J90"/>
<dbReference type="VEuPathDB" id="HostDB:geneid_423668"/>
<dbReference type="PROSITE" id="PS00127">
    <property type="entry name" value="RNASE_PANCREATIC"/>
    <property type="match status" value="1"/>
</dbReference>
<keyword evidence="7" id="KW-1015">Disulfide bond</keyword>